<protein>
    <submittedName>
        <fullName evidence="1">Uncharacterized protein</fullName>
    </submittedName>
</protein>
<sequence>MNPSSGLLPPPKHPTDKSKEESPSIAADGGANAREGLPMDDTGEANSSLPYPPVVSSGPISVPMEDTTSPESLGVRDVGSPANPAVVMTPPPQVVNPASVQLGPMEIDNPPVVAAKPVPTGPIVSTQPQIPSVVSVTSTQVWSYTEMCKGSSSPAGLKLQYVPPVITPEGTSMDYNVNSCIKKAVEVV</sequence>
<dbReference type="EMBL" id="CM042038">
    <property type="protein sequence ID" value="KAI3732785.1"/>
    <property type="molecule type" value="Genomic_DNA"/>
</dbReference>
<evidence type="ECO:0000313" key="2">
    <source>
        <dbReference type="Proteomes" id="UP001056120"/>
    </source>
</evidence>
<accession>A0ACB9CF35</accession>
<name>A0ACB9CF35_9ASTR</name>
<reference evidence="2" key="1">
    <citation type="journal article" date="2022" name="Mol. Ecol. Resour.">
        <title>The genomes of chicory, endive, great burdock and yacon provide insights into Asteraceae palaeo-polyploidization history and plant inulin production.</title>
        <authorList>
            <person name="Fan W."/>
            <person name="Wang S."/>
            <person name="Wang H."/>
            <person name="Wang A."/>
            <person name="Jiang F."/>
            <person name="Liu H."/>
            <person name="Zhao H."/>
            <person name="Xu D."/>
            <person name="Zhang Y."/>
        </authorList>
    </citation>
    <scope>NUCLEOTIDE SEQUENCE [LARGE SCALE GENOMIC DNA]</scope>
    <source>
        <strain evidence="2">cv. Yunnan</strain>
    </source>
</reference>
<evidence type="ECO:0000313" key="1">
    <source>
        <dbReference type="EMBL" id="KAI3732785.1"/>
    </source>
</evidence>
<dbReference type="Proteomes" id="UP001056120">
    <property type="component" value="Linkage Group LG21"/>
</dbReference>
<proteinExistence type="predicted"/>
<organism evidence="1 2">
    <name type="scientific">Smallanthus sonchifolius</name>
    <dbReference type="NCBI Taxonomy" id="185202"/>
    <lineage>
        <taxon>Eukaryota</taxon>
        <taxon>Viridiplantae</taxon>
        <taxon>Streptophyta</taxon>
        <taxon>Embryophyta</taxon>
        <taxon>Tracheophyta</taxon>
        <taxon>Spermatophyta</taxon>
        <taxon>Magnoliopsida</taxon>
        <taxon>eudicotyledons</taxon>
        <taxon>Gunneridae</taxon>
        <taxon>Pentapetalae</taxon>
        <taxon>asterids</taxon>
        <taxon>campanulids</taxon>
        <taxon>Asterales</taxon>
        <taxon>Asteraceae</taxon>
        <taxon>Asteroideae</taxon>
        <taxon>Heliantheae alliance</taxon>
        <taxon>Millerieae</taxon>
        <taxon>Smallanthus</taxon>
    </lineage>
</organism>
<gene>
    <name evidence="1" type="ORF">L1987_63993</name>
</gene>
<comment type="caution">
    <text evidence="1">The sequence shown here is derived from an EMBL/GenBank/DDBJ whole genome shotgun (WGS) entry which is preliminary data.</text>
</comment>
<keyword evidence="2" id="KW-1185">Reference proteome</keyword>
<reference evidence="1 2" key="2">
    <citation type="journal article" date="2022" name="Mol. Ecol. Resour.">
        <title>The genomes of chicory, endive, great burdock and yacon provide insights into Asteraceae paleo-polyploidization history and plant inulin production.</title>
        <authorList>
            <person name="Fan W."/>
            <person name="Wang S."/>
            <person name="Wang H."/>
            <person name="Wang A."/>
            <person name="Jiang F."/>
            <person name="Liu H."/>
            <person name="Zhao H."/>
            <person name="Xu D."/>
            <person name="Zhang Y."/>
        </authorList>
    </citation>
    <scope>NUCLEOTIDE SEQUENCE [LARGE SCALE GENOMIC DNA]</scope>
    <source>
        <strain evidence="2">cv. Yunnan</strain>
        <tissue evidence="1">Leaves</tissue>
    </source>
</reference>